<evidence type="ECO:0000256" key="1">
    <source>
        <dbReference type="SAM" id="Phobius"/>
    </source>
</evidence>
<feature type="transmembrane region" description="Helical" evidence="1">
    <location>
        <begin position="6"/>
        <end position="23"/>
    </location>
</feature>
<dbReference type="KEGG" id="mhe:MHC_00820"/>
<protein>
    <submittedName>
        <fullName evidence="2">Uncharacterized protein</fullName>
    </submittedName>
</protein>
<sequence length="203" mass="22569">MKGIYIVTVLGGAVGGASIFYFHKRGGSVETLRSKFSGSLIKDGETNIWDSKWETLKKGPISGNNANLKLAFSKKGDSDSNSGKDALKQGCKELYDSPFISKEDKNFLDFKNYCSKSNKDKGAASTWITQEYSDGAWATKWTNLKQHTGDIDPELGIIKGKASISGQDVERQKEIKTWCDKVSVELFESESVRYNNFLTYCKT</sequence>
<keyword evidence="3" id="KW-1185">Reference proteome</keyword>
<evidence type="ECO:0000313" key="2">
    <source>
        <dbReference type="EMBL" id="AEW45030.1"/>
    </source>
</evidence>
<accession>H6N5S0</accession>
<dbReference type="OrthoDB" id="9823140at2"/>
<dbReference type="AlphaFoldDB" id="H6N5S0"/>
<gene>
    <name evidence="2" type="ordered locus">MHC_00820</name>
</gene>
<organism evidence="2 3">
    <name type="scientific">Mycoplasma haemocanis (strain Illinois)</name>
    <dbReference type="NCBI Taxonomy" id="1111676"/>
    <lineage>
        <taxon>Bacteria</taxon>
        <taxon>Bacillati</taxon>
        <taxon>Mycoplasmatota</taxon>
        <taxon>Mollicutes</taxon>
        <taxon>Mycoplasmataceae</taxon>
        <taxon>Mycoplasma</taxon>
    </lineage>
</organism>
<keyword evidence="1" id="KW-0812">Transmembrane</keyword>
<reference evidence="2 3" key="1">
    <citation type="journal article" date="2012" name="J. Bacteriol.">
        <title>Complete genome sequence of Mycoplasma haemocanis strain Illinois.</title>
        <authorList>
            <person name="do Nascimento N.C."/>
            <person name="Guimaraes A.M."/>
            <person name="Santos A.P."/>
            <person name="Sanmiguel P.J."/>
            <person name="Messick J.B."/>
        </authorList>
    </citation>
    <scope>NUCLEOTIDE SEQUENCE [LARGE SCALE GENOMIC DNA]</scope>
    <source>
        <strain evidence="2 3">Illinois</strain>
    </source>
</reference>
<dbReference type="EMBL" id="CP003199">
    <property type="protein sequence ID" value="AEW45030.1"/>
    <property type="molecule type" value="Genomic_DNA"/>
</dbReference>
<dbReference type="HOGENOM" id="CLU_096783_0_0_14"/>
<proteinExistence type="predicted"/>
<keyword evidence="1" id="KW-0472">Membrane</keyword>
<dbReference type="Proteomes" id="UP000009135">
    <property type="component" value="Chromosome"/>
</dbReference>
<keyword evidence="1" id="KW-1133">Transmembrane helix</keyword>
<evidence type="ECO:0000313" key="3">
    <source>
        <dbReference type="Proteomes" id="UP000009135"/>
    </source>
</evidence>
<name>H6N5S0_MYCHN</name>